<dbReference type="GO" id="GO:0003677">
    <property type="term" value="F:DNA binding"/>
    <property type="evidence" value="ECO:0007669"/>
    <property type="project" value="InterPro"/>
</dbReference>
<dbReference type="PROSITE" id="PS50943">
    <property type="entry name" value="HTH_CROC1"/>
    <property type="match status" value="1"/>
</dbReference>
<evidence type="ECO:0000256" key="1">
    <source>
        <dbReference type="SAM" id="Coils"/>
    </source>
</evidence>
<keyword evidence="1" id="KW-0175">Coiled coil</keyword>
<reference evidence="4" key="1">
    <citation type="submission" date="2015-03" db="EMBL/GenBank/DDBJ databases">
        <authorList>
            <consortium name="Pathogen Informatics"/>
        </authorList>
    </citation>
    <scope>NUCLEOTIDE SEQUENCE [LARGE SCALE GENOMIC DNA]</scope>
    <source>
        <strain evidence="4">IP27925</strain>
    </source>
</reference>
<name>A0A0T9UVY2_YERAE</name>
<dbReference type="InterPro" id="IPR001387">
    <property type="entry name" value="Cro/C1-type_HTH"/>
</dbReference>
<feature type="domain" description="HTH cro/C1-type" evidence="2">
    <location>
        <begin position="24"/>
        <end position="75"/>
    </location>
</feature>
<dbReference type="Proteomes" id="UP000040088">
    <property type="component" value="Unassembled WGS sequence"/>
</dbReference>
<evidence type="ECO:0000259" key="2">
    <source>
        <dbReference type="PROSITE" id="PS50943"/>
    </source>
</evidence>
<dbReference type="SMART" id="SM00530">
    <property type="entry name" value="HTH_XRE"/>
    <property type="match status" value="1"/>
</dbReference>
<dbReference type="EMBL" id="CQEM01000021">
    <property type="protein sequence ID" value="CNL76505.1"/>
    <property type="molecule type" value="Genomic_DNA"/>
</dbReference>
<organism evidence="3 4">
    <name type="scientific">Yersinia aleksiciae</name>
    <dbReference type="NCBI Taxonomy" id="263819"/>
    <lineage>
        <taxon>Bacteria</taxon>
        <taxon>Pseudomonadati</taxon>
        <taxon>Pseudomonadota</taxon>
        <taxon>Gammaproteobacteria</taxon>
        <taxon>Enterobacterales</taxon>
        <taxon>Yersiniaceae</taxon>
        <taxon>Yersinia</taxon>
    </lineage>
</organism>
<evidence type="ECO:0000313" key="3">
    <source>
        <dbReference type="EMBL" id="CNL76505.1"/>
    </source>
</evidence>
<protein>
    <submittedName>
        <fullName evidence="3">XRE family transcriptional regulator</fullName>
    </submittedName>
</protein>
<dbReference type="GeneID" id="61900704"/>
<accession>A0A0T9UVY2</accession>
<proteinExistence type="predicted"/>
<dbReference type="SUPFAM" id="SSF47413">
    <property type="entry name" value="lambda repressor-like DNA-binding domains"/>
    <property type="match status" value="1"/>
</dbReference>
<feature type="coiled-coil region" evidence="1">
    <location>
        <begin position="123"/>
        <end position="150"/>
    </location>
</feature>
<dbReference type="Gene3D" id="1.10.260.40">
    <property type="entry name" value="lambda repressor-like DNA-binding domains"/>
    <property type="match status" value="1"/>
</dbReference>
<dbReference type="RefSeq" id="WP_054887978.1">
    <property type="nucleotide sequence ID" value="NZ_CABMLM010000001.1"/>
</dbReference>
<dbReference type="AlphaFoldDB" id="A0A0T9UVY2"/>
<evidence type="ECO:0000313" key="4">
    <source>
        <dbReference type="Proteomes" id="UP000040088"/>
    </source>
</evidence>
<dbReference type="InterPro" id="IPR010982">
    <property type="entry name" value="Lambda_DNA-bd_dom_sf"/>
</dbReference>
<gene>
    <name evidence="3" type="ORF">ERS008460_03727</name>
</gene>
<dbReference type="Pfam" id="PF01381">
    <property type="entry name" value="HTH_3"/>
    <property type="match status" value="1"/>
</dbReference>
<sequence>MKRKLSEEDLQAAERLREIWNYKRGMLGLTQEKAADIMGYNTQGAVSHYLNGVTPLNTDAVIKFASLLMVSPEEIRPELSELFSYVRKGPPPPSEHEEPGWNHLTSQHKELIRLFNKLPESEKVKLLQQLEVTTENYDKLLEELLVLRRKSSNSAQ</sequence>